<gene>
    <name evidence="2" type="ORF">AVDCRST_MAG52-1173</name>
</gene>
<dbReference type="Pfam" id="PF00144">
    <property type="entry name" value="Beta-lactamase"/>
    <property type="match status" value="1"/>
</dbReference>
<feature type="domain" description="Beta-lactamase-related" evidence="1">
    <location>
        <begin position="17"/>
        <end position="335"/>
    </location>
</feature>
<dbReference type="InterPro" id="IPR050789">
    <property type="entry name" value="Diverse_Enzym_Activities"/>
</dbReference>
<sequence length="462" mass="48904">MTTLEDVRSWLEEQLPELIARYDVPAAGVAVLAGGEVADVATGVLSTATGVAATTDSLFQIGSITKVWTATLAMQLVDEGRLELDAPVRRYLPGLRVADDDAAAAMTVRQLLCHTAGVEGDVFIDTGRGDDCLEKYVGSLSDVPQLFGPGELFSYSNTGYCLLGRLVEVLRDRPYDTCLQDHLFTPLGLTHAAAGPYEAILFRAAVGHLASTSGAGQGPAPVWAMPRSNAAAGSMLAMRPRDLLAFGRMHLDGGTAADGTPVLTSGAVRAMQEQQVRVPDIGVMGDAWGLGWELFDTLGSAVIGHDGNTIGQASFMRLVPGHGIGVVLLTNGGNPYGLYRDVVGHVLRELAGIDLRPLPSPPPDPPRIDAGRYTGTYTSRVADLDVSQDGDGRIWAELRPKDLLAELGGGTERSELVAFAEDVLIPLEARSGLHVPYAFLGDDGAGRSRYVHMGRAMPRLAP</sequence>
<protein>
    <submittedName>
        <fullName evidence="2">Beta-lactamase class C-like and penicillin binding proteins (PBPs) superfamily</fullName>
    </submittedName>
</protein>
<evidence type="ECO:0000313" key="2">
    <source>
        <dbReference type="EMBL" id="CAA9232379.1"/>
    </source>
</evidence>
<dbReference type="SUPFAM" id="SSF56601">
    <property type="entry name" value="beta-lactamase/transpeptidase-like"/>
    <property type="match status" value="1"/>
</dbReference>
<dbReference type="Gene3D" id="3.40.710.10">
    <property type="entry name" value="DD-peptidase/beta-lactamase superfamily"/>
    <property type="match status" value="1"/>
</dbReference>
<organism evidence="2">
    <name type="scientific">uncultured Blastococcus sp</name>
    <dbReference type="NCBI Taxonomy" id="217144"/>
    <lineage>
        <taxon>Bacteria</taxon>
        <taxon>Bacillati</taxon>
        <taxon>Actinomycetota</taxon>
        <taxon>Actinomycetes</taxon>
        <taxon>Geodermatophilales</taxon>
        <taxon>Geodermatophilaceae</taxon>
        <taxon>Blastococcus</taxon>
        <taxon>environmental samples</taxon>
    </lineage>
</organism>
<accession>A0A6J4HTN4</accession>
<dbReference type="EMBL" id="CADCTN010000074">
    <property type="protein sequence ID" value="CAA9232379.1"/>
    <property type="molecule type" value="Genomic_DNA"/>
</dbReference>
<reference evidence="2" key="1">
    <citation type="submission" date="2020-02" db="EMBL/GenBank/DDBJ databases">
        <authorList>
            <person name="Meier V. D."/>
        </authorList>
    </citation>
    <scope>NUCLEOTIDE SEQUENCE</scope>
    <source>
        <strain evidence="2">AVDCRST_MAG52</strain>
    </source>
</reference>
<dbReference type="InterPro" id="IPR001466">
    <property type="entry name" value="Beta-lactam-related"/>
</dbReference>
<evidence type="ECO:0000259" key="1">
    <source>
        <dbReference type="Pfam" id="PF00144"/>
    </source>
</evidence>
<proteinExistence type="predicted"/>
<dbReference type="PANTHER" id="PTHR43283">
    <property type="entry name" value="BETA-LACTAMASE-RELATED"/>
    <property type="match status" value="1"/>
</dbReference>
<dbReference type="AlphaFoldDB" id="A0A6J4HTN4"/>
<name>A0A6J4HTN4_9ACTN</name>
<dbReference type="InterPro" id="IPR012338">
    <property type="entry name" value="Beta-lactam/transpept-like"/>
</dbReference>
<dbReference type="PANTHER" id="PTHR43283:SF3">
    <property type="entry name" value="BETA-LACTAMASE FAMILY PROTEIN (AFU_ORTHOLOGUE AFUA_5G07500)"/>
    <property type="match status" value="1"/>
</dbReference>